<dbReference type="EMBL" id="LT906468">
    <property type="protein sequence ID" value="SNV47700.1"/>
    <property type="molecule type" value="Genomic_DNA"/>
</dbReference>
<keyword evidence="2" id="KW-0067">ATP-binding</keyword>
<keyword evidence="1" id="KW-0547">Nucleotide-binding</keyword>
<dbReference type="GO" id="GO:0140664">
    <property type="term" value="F:ATP-dependent DNA damage sensor activity"/>
    <property type="evidence" value="ECO:0007669"/>
    <property type="project" value="InterPro"/>
</dbReference>
<dbReference type="Proteomes" id="UP000215355">
    <property type="component" value="Chromosome 1"/>
</dbReference>
<evidence type="ECO:0000256" key="1">
    <source>
        <dbReference type="ARBA" id="ARBA00022741"/>
    </source>
</evidence>
<dbReference type="SUPFAM" id="SSF52540">
    <property type="entry name" value="P-loop containing nucleoside triphosphate hydrolases"/>
    <property type="match status" value="1"/>
</dbReference>
<evidence type="ECO:0000256" key="2">
    <source>
        <dbReference type="ARBA" id="ARBA00022840"/>
    </source>
</evidence>
<gene>
    <name evidence="5" type="primary">mutS_2</name>
    <name evidence="5" type="ORF">SAMEA4412673_01408</name>
</gene>
<accession>A0AAJ4XBL5</accession>
<evidence type="ECO:0000256" key="3">
    <source>
        <dbReference type="ARBA" id="ARBA00023125"/>
    </source>
</evidence>
<dbReference type="GO" id="GO:0030983">
    <property type="term" value="F:mismatched DNA binding"/>
    <property type="evidence" value="ECO:0007669"/>
    <property type="project" value="InterPro"/>
</dbReference>
<keyword evidence="3" id="KW-0238">DNA-binding</keyword>
<proteinExistence type="predicted"/>
<reference evidence="5 6" key="1">
    <citation type="submission" date="2017-06" db="EMBL/GenBank/DDBJ databases">
        <authorList>
            <consortium name="Pathogen Informatics"/>
        </authorList>
    </citation>
    <scope>NUCLEOTIDE SEQUENCE [LARGE SCALE GENOMIC DNA]</scope>
    <source>
        <strain evidence="5 6">NCTC12149</strain>
    </source>
</reference>
<dbReference type="InterPro" id="IPR027417">
    <property type="entry name" value="P-loop_NTPase"/>
</dbReference>
<dbReference type="GO" id="GO:0005829">
    <property type="term" value="C:cytosol"/>
    <property type="evidence" value="ECO:0007669"/>
    <property type="project" value="TreeGrafter"/>
</dbReference>
<dbReference type="GO" id="GO:0005524">
    <property type="term" value="F:ATP binding"/>
    <property type="evidence" value="ECO:0007669"/>
    <property type="project" value="UniProtKB-KW"/>
</dbReference>
<dbReference type="SUPFAM" id="SSF48334">
    <property type="entry name" value="DNA repair protein MutS, domain III"/>
    <property type="match status" value="1"/>
</dbReference>
<evidence type="ECO:0000313" key="6">
    <source>
        <dbReference type="Proteomes" id="UP000215355"/>
    </source>
</evidence>
<protein>
    <submittedName>
        <fullName evidence="5">DNA mismatch repair protein mutS</fullName>
    </submittedName>
</protein>
<name>A0AAJ4XBL5_9SPHI</name>
<feature type="domain" description="DNA mismatch repair proteins mutS family" evidence="4">
    <location>
        <begin position="254"/>
        <end position="437"/>
    </location>
</feature>
<evidence type="ECO:0000259" key="4">
    <source>
        <dbReference type="SMART" id="SM00534"/>
    </source>
</evidence>
<dbReference type="SMART" id="SM00534">
    <property type="entry name" value="MUTSac"/>
    <property type="match status" value="1"/>
</dbReference>
<dbReference type="Pfam" id="PF00488">
    <property type="entry name" value="MutS_V"/>
    <property type="match status" value="1"/>
</dbReference>
<dbReference type="InterPro" id="IPR036187">
    <property type="entry name" value="DNA_mismatch_repair_MutS_sf"/>
</dbReference>
<dbReference type="KEGG" id="smiz:4412673_01408"/>
<organism evidence="5 6">
    <name type="scientific">Sphingobacterium mizutaii</name>
    <dbReference type="NCBI Taxonomy" id="1010"/>
    <lineage>
        <taxon>Bacteria</taxon>
        <taxon>Pseudomonadati</taxon>
        <taxon>Bacteroidota</taxon>
        <taxon>Sphingobacteriia</taxon>
        <taxon>Sphingobacteriales</taxon>
        <taxon>Sphingobacteriaceae</taxon>
        <taxon>Sphingobacterium</taxon>
    </lineage>
</organism>
<dbReference type="Gene3D" id="3.40.50.300">
    <property type="entry name" value="P-loop containing nucleotide triphosphate hydrolases"/>
    <property type="match status" value="1"/>
</dbReference>
<dbReference type="InterPro" id="IPR045076">
    <property type="entry name" value="MutS"/>
</dbReference>
<evidence type="ECO:0000313" key="5">
    <source>
        <dbReference type="EMBL" id="SNV47700.1"/>
    </source>
</evidence>
<dbReference type="AlphaFoldDB" id="A0AAJ4XBL5"/>
<dbReference type="PANTHER" id="PTHR11361">
    <property type="entry name" value="DNA MISMATCH REPAIR PROTEIN MUTS FAMILY MEMBER"/>
    <property type="match status" value="1"/>
</dbReference>
<sequence>MSEKFLIDEQTLQDIQLRDRHNRTILEFFDHTITDGGMYYLMDVFYNPVLDVDVIKDRQTKIRRLEPVADQDFLFYRVIVKDLEKYVKSSHSGRAASLTLMDFIGVRSPVYYYKKRSIQEACDFMIKCRDYYLQINKDVKYPDVEEILQLIEDCLSMIFKKKKYDADKLRINIFNIENFDKMVRYTLAPKIKKIITFFYEIDAFLSVAKVSKAHGFCYPEVYPKNQTGVIEMKGVYHIFHKNPVKNDVRMARDKKIWFLTGANMAGKSSIIKTISSALYLTHIGFPVPADSIKTDLINGVFTSINLQDNLEMGYSHFYVEAMRLKTIVDQLPKDSNAVIILDELFKGTNHSDASNAILKVLQNLAEVDGPYVIVSSHITELSKELEHIPSVGFFKMNIESDPEGLPIFTYKIKEGVAEEKLGMWLLKKSGAFDSIDKIKNTADTTS</sequence>
<dbReference type="PANTHER" id="PTHR11361:SF99">
    <property type="entry name" value="DNA MISMATCH REPAIR PROTEIN"/>
    <property type="match status" value="1"/>
</dbReference>
<dbReference type="Gene3D" id="1.10.1420.10">
    <property type="match status" value="1"/>
</dbReference>
<dbReference type="InterPro" id="IPR000432">
    <property type="entry name" value="DNA_mismatch_repair_MutS_C"/>
</dbReference>
<dbReference type="GO" id="GO:0006298">
    <property type="term" value="P:mismatch repair"/>
    <property type="evidence" value="ECO:0007669"/>
    <property type="project" value="InterPro"/>
</dbReference>
<dbReference type="RefSeq" id="WP_093095268.1">
    <property type="nucleotide sequence ID" value="NZ_FNGK01000001.1"/>
</dbReference>